<feature type="compositionally biased region" description="Low complexity" evidence="2">
    <location>
        <begin position="12"/>
        <end position="24"/>
    </location>
</feature>
<organism evidence="3">
    <name type="scientific">Notodromas monacha</name>
    <dbReference type="NCBI Taxonomy" id="399045"/>
    <lineage>
        <taxon>Eukaryota</taxon>
        <taxon>Metazoa</taxon>
        <taxon>Ecdysozoa</taxon>
        <taxon>Arthropoda</taxon>
        <taxon>Crustacea</taxon>
        <taxon>Oligostraca</taxon>
        <taxon>Ostracoda</taxon>
        <taxon>Podocopa</taxon>
        <taxon>Podocopida</taxon>
        <taxon>Cypridocopina</taxon>
        <taxon>Cypridoidea</taxon>
        <taxon>Cyprididae</taxon>
        <taxon>Notodromas</taxon>
    </lineage>
</organism>
<evidence type="ECO:0000313" key="4">
    <source>
        <dbReference type="Proteomes" id="UP000678499"/>
    </source>
</evidence>
<feature type="coiled-coil region" evidence="1">
    <location>
        <begin position="225"/>
        <end position="256"/>
    </location>
</feature>
<feature type="region of interest" description="Disordered" evidence="2">
    <location>
        <begin position="1"/>
        <end position="34"/>
    </location>
</feature>
<evidence type="ECO:0000256" key="1">
    <source>
        <dbReference type="SAM" id="Coils"/>
    </source>
</evidence>
<proteinExistence type="predicted"/>
<reference evidence="3" key="1">
    <citation type="submission" date="2020-11" db="EMBL/GenBank/DDBJ databases">
        <authorList>
            <person name="Tran Van P."/>
        </authorList>
    </citation>
    <scope>NUCLEOTIDE SEQUENCE</scope>
</reference>
<name>A0A7R9GAD2_9CRUS</name>
<gene>
    <name evidence="3" type="ORF">NMOB1V02_LOCUS2873</name>
</gene>
<sequence>MAHNSVKSLPPASSTAQASISSASETDDETQDKQSSAFVTFDAIFFSENRDSEPCFSHDSCSKMPAGDLAQFNCHEDEDYFADDDRILGLDDMHSVDRSSQKRLGDAEMPYHTDYKVGLFKVGHRQSLGDNKLADAKNQKRFRHKLESFPAEVPLSESGKLRCRQKKLKQDTGRLESLGDNKLADAKNQKRFRHKLESFPAEVPLSESGKLRCRQKKLKQDTGRLERVVHRMDRIKAELQAELEALLEDRDRVTTELRVLSRSEPALRRRWLFAKLQHDIRQKFAECNRLWADQADLCKQISTHAPRMTFRDVFRTGDDCADVLNRIAEKKRKAMNRLEQLESQYNGYVKFGYQFRQDVEFLILGLIHAWQNKEGMKSHLEKLSNYILEVNDILEIRDPVQALVKACFNDLWRPGEKSRNFFRMDTNICRLVEKTPDQPSTSRPTEFALQNFIEASSLDSIAIQLAVDLNAIDKHFEYVKNLFNIVSKDQTSTESLLTTEGKFAKSLNFGRFAKLSSSRERMDQWIPGDLKEHSSLRVVIDRLLKAGSDETGENAPDNDYDDVESDREVARGIEVRKIIEPNVE</sequence>
<keyword evidence="4" id="KW-1185">Reference proteome</keyword>
<keyword evidence="1" id="KW-0175">Coiled coil</keyword>
<evidence type="ECO:0000313" key="3">
    <source>
        <dbReference type="EMBL" id="CAD7275068.1"/>
    </source>
</evidence>
<dbReference type="EMBL" id="OA882388">
    <property type="protein sequence ID" value="CAD7275068.1"/>
    <property type="molecule type" value="Genomic_DNA"/>
</dbReference>
<dbReference type="Proteomes" id="UP000678499">
    <property type="component" value="Unassembled WGS sequence"/>
</dbReference>
<protein>
    <submittedName>
        <fullName evidence="3">Uncharacterized protein</fullName>
    </submittedName>
</protein>
<evidence type="ECO:0000256" key="2">
    <source>
        <dbReference type="SAM" id="MobiDB-lite"/>
    </source>
</evidence>
<dbReference type="AlphaFoldDB" id="A0A7R9GAD2"/>
<dbReference type="EMBL" id="CAJPEX010000351">
    <property type="protein sequence ID" value="CAG0915220.1"/>
    <property type="molecule type" value="Genomic_DNA"/>
</dbReference>
<accession>A0A7R9GAD2</accession>